<gene>
    <name evidence="1" type="ORF">R1flu_012625</name>
</gene>
<evidence type="ECO:0000313" key="2">
    <source>
        <dbReference type="Proteomes" id="UP001605036"/>
    </source>
</evidence>
<name>A0ABD1ZBE0_9MARC</name>
<dbReference type="AlphaFoldDB" id="A0ABD1ZBE0"/>
<reference evidence="1 2" key="1">
    <citation type="submission" date="2024-09" db="EMBL/GenBank/DDBJ databases">
        <title>Chromosome-scale assembly of Riccia fluitans.</title>
        <authorList>
            <person name="Paukszto L."/>
            <person name="Sawicki J."/>
            <person name="Karawczyk K."/>
            <person name="Piernik-Szablinska J."/>
            <person name="Szczecinska M."/>
            <person name="Mazdziarz M."/>
        </authorList>
    </citation>
    <scope>NUCLEOTIDE SEQUENCE [LARGE SCALE GENOMIC DNA]</scope>
    <source>
        <strain evidence="1">Rf_01</strain>
        <tissue evidence="1">Aerial parts of the thallus</tissue>
    </source>
</reference>
<dbReference type="EMBL" id="JBHFFA010000002">
    <property type="protein sequence ID" value="KAL2645038.1"/>
    <property type="molecule type" value="Genomic_DNA"/>
</dbReference>
<keyword evidence="2" id="KW-1185">Reference proteome</keyword>
<accession>A0ABD1ZBE0</accession>
<proteinExistence type="predicted"/>
<sequence>MGHSLQAKVATVSNFSSFHSLLRILALKILGNGILEMIFTTSSSGRWTTSLASSASLAAAAGSMVLSLLTLTPPPPPPPPHPQSAALSTSNMEFESNVAMEKKVKCNR</sequence>
<protein>
    <submittedName>
        <fullName evidence="1">Uncharacterized protein</fullName>
    </submittedName>
</protein>
<comment type="caution">
    <text evidence="1">The sequence shown here is derived from an EMBL/GenBank/DDBJ whole genome shotgun (WGS) entry which is preliminary data.</text>
</comment>
<evidence type="ECO:0000313" key="1">
    <source>
        <dbReference type="EMBL" id="KAL2645038.1"/>
    </source>
</evidence>
<organism evidence="1 2">
    <name type="scientific">Riccia fluitans</name>
    <dbReference type="NCBI Taxonomy" id="41844"/>
    <lineage>
        <taxon>Eukaryota</taxon>
        <taxon>Viridiplantae</taxon>
        <taxon>Streptophyta</taxon>
        <taxon>Embryophyta</taxon>
        <taxon>Marchantiophyta</taxon>
        <taxon>Marchantiopsida</taxon>
        <taxon>Marchantiidae</taxon>
        <taxon>Marchantiales</taxon>
        <taxon>Ricciaceae</taxon>
        <taxon>Riccia</taxon>
    </lineage>
</organism>
<dbReference type="Proteomes" id="UP001605036">
    <property type="component" value="Unassembled WGS sequence"/>
</dbReference>